<dbReference type="AlphaFoldDB" id="A0A3D8INA9"/>
<dbReference type="Proteomes" id="UP000256514">
    <property type="component" value="Unassembled WGS sequence"/>
</dbReference>
<dbReference type="SUPFAM" id="SSF52540">
    <property type="entry name" value="P-loop containing nucleoside triphosphate hydrolases"/>
    <property type="match status" value="2"/>
</dbReference>
<evidence type="ECO:0000259" key="3">
    <source>
        <dbReference type="SMART" id="SM00382"/>
    </source>
</evidence>
<protein>
    <submittedName>
        <fullName evidence="4">ATP-binding protein</fullName>
    </submittedName>
</protein>
<dbReference type="InterPro" id="IPR003593">
    <property type="entry name" value="AAA+_ATPase"/>
</dbReference>
<organism evidence="4 5">
    <name type="scientific">Helicobacter equorum</name>
    <dbReference type="NCBI Taxonomy" id="361872"/>
    <lineage>
        <taxon>Bacteria</taxon>
        <taxon>Pseudomonadati</taxon>
        <taxon>Campylobacterota</taxon>
        <taxon>Epsilonproteobacteria</taxon>
        <taxon>Campylobacterales</taxon>
        <taxon>Helicobacteraceae</taxon>
        <taxon>Helicobacter</taxon>
    </lineage>
</organism>
<keyword evidence="1" id="KW-0547">Nucleotide-binding</keyword>
<keyword evidence="5" id="KW-1185">Reference proteome</keyword>
<dbReference type="CDD" id="cd19481">
    <property type="entry name" value="RecA-like_protease"/>
    <property type="match status" value="1"/>
</dbReference>
<dbReference type="Gene3D" id="3.40.50.300">
    <property type="entry name" value="P-loop containing nucleotide triphosphate hydrolases"/>
    <property type="match status" value="2"/>
</dbReference>
<dbReference type="Pfam" id="PF00004">
    <property type="entry name" value="AAA"/>
    <property type="match status" value="2"/>
</dbReference>
<reference evidence="4 5" key="1">
    <citation type="submission" date="2018-04" db="EMBL/GenBank/DDBJ databases">
        <title>Novel Campyloabacter and Helicobacter Species and Strains.</title>
        <authorList>
            <person name="Mannion A.J."/>
            <person name="Shen Z."/>
            <person name="Fox J.G."/>
        </authorList>
    </citation>
    <scope>NUCLEOTIDE SEQUENCE [LARGE SCALE GENOMIC DNA]</scope>
    <source>
        <strain evidence="4 5">MIT 12-6600</strain>
    </source>
</reference>
<name>A0A3D8INA9_9HELI</name>
<dbReference type="InterPro" id="IPR050168">
    <property type="entry name" value="AAA_ATPase_domain"/>
</dbReference>
<feature type="domain" description="AAA+ ATPase" evidence="3">
    <location>
        <begin position="525"/>
        <end position="654"/>
    </location>
</feature>
<comment type="caution">
    <text evidence="4">The sequence shown here is derived from an EMBL/GenBank/DDBJ whole genome shotgun (WGS) entry which is preliminary data.</text>
</comment>
<proteinExistence type="predicted"/>
<dbReference type="GO" id="GO:0005524">
    <property type="term" value="F:ATP binding"/>
    <property type="evidence" value="ECO:0007669"/>
    <property type="project" value="UniProtKB-KW"/>
</dbReference>
<dbReference type="OrthoDB" id="9809379at2"/>
<gene>
    <name evidence="4" type="ORF">CQA54_06855</name>
</gene>
<sequence length="738" mass="84512">MIAQAKRENKALSKYRARRQRALKKIEGTLIDSNKEALQKLLPFKPIANDKDYDKKLFVAHLMSLFPHTIDFDDCFKLFRKNFNANLADFSDEAMVAEFITPYLLAHFHILKPKNFVRKNLALLQECFGLSELETNILYAVGLIEKIGRYYDDKLDYFEFCFLLGGVLHTNPKKIQKLLMTDMPLRKFGFIGDRHRSGEFELESFTERLMIEPFNKQEMMKSIARIYPKSTLKKTDFNYMQRDLDMLLDYCKNTKNPSIFLYGKPGVGKNEIAALIAKELNKELWEIYNINDQGEIREDRLEQFMRAQAMLKADKSVILLDECEEFFPSLYPKYNEDKASKNTLNKMLESVKISSIFLSNSADIDPAFLRRFDIVLEIKAPPKEKKQTIIEKALKSQRIQLDSMIISQISESSLSQGVLLQACKVAKTLAKHKLSSLKNCEKTPKSTATKSHTITQSLIQVLNEHLKLQGQKLISINVKKEQNLPYDMSLINASVDMKSLCEKIKNVCGIKDSKDFATTDSTQAQGIRILAYGMAGSGKSEFAKALAKELNRPIMLKKASDLLSMWVGKSEQNIAQAFSEAEKKGAILVLDEVDSFLQDRSEAERSWEISQVNEMLTQMENFEGIFIATTNFMTNLDKASIRRFDMKVEFKPLDSAKFIKAFGLYARHLGISNYVAFLESSFAKRAIEKLDNICFGDFALLARSARFEPITSSQQLLEKLQEESKLKDTHTNTRKMGF</sequence>
<dbReference type="PANTHER" id="PTHR23077">
    <property type="entry name" value="AAA-FAMILY ATPASE"/>
    <property type="match status" value="1"/>
</dbReference>
<dbReference type="EMBL" id="NXLT01000006">
    <property type="protein sequence ID" value="RDU66415.1"/>
    <property type="molecule type" value="Genomic_DNA"/>
</dbReference>
<accession>A0A3D8INA9</accession>
<evidence type="ECO:0000256" key="1">
    <source>
        <dbReference type="ARBA" id="ARBA00022741"/>
    </source>
</evidence>
<dbReference type="SMART" id="SM00382">
    <property type="entry name" value="AAA"/>
    <property type="match status" value="2"/>
</dbReference>
<dbReference type="InterPro" id="IPR027417">
    <property type="entry name" value="P-loop_NTPase"/>
</dbReference>
<evidence type="ECO:0000256" key="2">
    <source>
        <dbReference type="ARBA" id="ARBA00022840"/>
    </source>
</evidence>
<dbReference type="PANTHER" id="PTHR23077:SF171">
    <property type="entry name" value="NUCLEAR VALOSIN-CONTAINING PROTEIN-LIKE"/>
    <property type="match status" value="1"/>
</dbReference>
<dbReference type="RefSeq" id="WP_115571369.1">
    <property type="nucleotide sequence ID" value="NZ_NXLT01000006.1"/>
</dbReference>
<dbReference type="GO" id="GO:0016887">
    <property type="term" value="F:ATP hydrolysis activity"/>
    <property type="evidence" value="ECO:0007669"/>
    <property type="project" value="InterPro"/>
</dbReference>
<dbReference type="CDD" id="cd00009">
    <property type="entry name" value="AAA"/>
    <property type="match status" value="1"/>
</dbReference>
<evidence type="ECO:0000313" key="5">
    <source>
        <dbReference type="Proteomes" id="UP000256514"/>
    </source>
</evidence>
<feature type="domain" description="AAA+ ATPase" evidence="3">
    <location>
        <begin position="255"/>
        <end position="382"/>
    </location>
</feature>
<dbReference type="InterPro" id="IPR003959">
    <property type="entry name" value="ATPase_AAA_core"/>
</dbReference>
<evidence type="ECO:0000313" key="4">
    <source>
        <dbReference type="EMBL" id="RDU66415.1"/>
    </source>
</evidence>
<keyword evidence="2 4" id="KW-0067">ATP-binding</keyword>